<dbReference type="InterPro" id="IPR033732">
    <property type="entry name" value="ATP_synth_F1_a_nt-bd_dom"/>
</dbReference>
<dbReference type="NCBIfam" id="TIGR00962">
    <property type="entry name" value="atpA"/>
    <property type="match status" value="1"/>
</dbReference>
<dbReference type="CDD" id="cd01132">
    <property type="entry name" value="F1-ATPase_alpha_CD"/>
    <property type="match status" value="1"/>
</dbReference>
<keyword evidence="7 12" id="KW-1278">Translocase</keyword>
<comment type="subcellular location">
    <subcellularLocation>
        <location evidence="12">Cell membrane</location>
        <topology evidence="12">Peripheral membrane protein</topology>
    </subcellularLocation>
    <subcellularLocation>
        <location evidence="1">Membrane</location>
    </subcellularLocation>
</comment>
<dbReference type="PANTHER" id="PTHR48082:SF2">
    <property type="entry name" value="ATP SYNTHASE SUBUNIT ALPHA, MITOCHONDRIAL"/>
    <property type="match status" value="1"/>
</dbReference>
<gene>
    <name evidence="12" type="primary">atpA</name>
    <name evidence="16" type="ORF">J2Z35_001779</name>
</gene>
<dbReference type="Pfam" id="PF00006">
    <property type="entry name" value="ATP-synt_ab"/>
    <property type="match status" value="1"/>
</dbReference>
<evidence type="ECO:0000256" key="2">
    <source>
        <dbReference type="ARBA" id="ARBA00008936"/>
    </source>
</evidence>
<comment type="similarity">
    <text evidence="2 12">Belongs to the ATPase alpha/beta chains family.</text>
</comment>
<proteinExistence type="inferred from homology"/>
<organism evidence="16 17">
    <name type="scientific">Acetoanaerobium pronyense</name>
    <dbReference type="NCBI Taxonomy" id="1482736"/>
    <lineage>
        <taxon>Bacteria</taxon>
        <taxon>Bacillati</taxon>
        <taxon>Bacillota</taxon>
        <taxon>Clostridia</taxon>
        <taxon>Peptostreptococcales</taxon>
        <taxon>Filifactoraceae</taxon>
        <taxon>Acetoanaerobium</taxon>
    </lineage>
</organism>
<dbReference type="InterPro" id="IPR038376">
    <property type="entry name" value="ATP_synth_asu_C_sf"/>
</dbReference>
<comment type="caution">
    <text evidence="16">The sequence shown here is derived from an EMBL/GenBank/DDBJ whole genome shotgun (WGS) entry which is preliminary data.</text>
</comment>
<reference evidence="16 17" key="1">
    <citation type="submission" date="2021-03" db="EMBL/GenBank/DDBJ databases">
        <title>Genomic Encyclopedia of Type Strains, Phase IV (KMG-IV): sequencing the most valuable type-strain genomes for metagenomic binning, comparative biology and taxonomic classification.</title>
        <authorList>
            <person name="Goeker M."/>
        </authorList>
    </citation>
    <scope>NUCLEOTIDE SEQUENCE [LARGE SCALE GENOMIC DNA]</scope>
    <source>
        <strain evidence="16 17">DSM 27512</strain>
    </source>
</reference>
<evidence type="ECO:0000259" key="13">
    <source>
        <dbReference type="Pfam" id="PF00006"/>
    </source>
</evidence>
<evidence type="ECO:0000256" key="1">
    <source>
        <dbReference type="ARBA" id="ARBA00004370"/>
    </source>
</evidence>
<evidence type="ECO:0000256" key="12">
    <source>
        <dbReference type="HAMAP-Rule" id="MF_01346"/>
    </source>
</evidence>
<dbReference type="SUPFAM" id="SSF50615">
    <property type="entry name" value="N-terminal domain of alpha and beta subunits of F1 ATP synthase"/>
    <property type="match status" value="1"/>
</dbReference>
<name>A0ABS4KJQ1_9FIRM</name>
<dbReference type="CDD" id="cd18113">
    <property type="entry name" value="ATP-synt_F1_alpha_C"/>
    <property type="match status" value="1"/>
</dbReference>
<feature type="domain" description="ATP synthase alpha subunit C-terminal" evidence="14">
    <location>
        <begin position="371"/>
        <end position="496"/>
    </location>
</feature>
<dbReference type="Gene3D" id="3.40.50.300">
    <property type="entry name" value="P-loop containing nucleotide triphosphate hydrolases"/>
    <property type="match status" value="1"/>
</dbReference>
<dbReference type="NCBIfam" id="NF009884">
    <property type="entry name" value="PRK13343.1"/>
    <property type="match status" value="1"/>
</dbReference>
<evidence type="ECO:0000313" key="16">
    <source>
        <dbReference type="EMBL" id="MBP2027980.1"/>
    </source>
</evidence>
<keyword evidence="8 12" id="KW-0406">Ion transport</keyword>
<keyword evidence="17" id="KW-1185">Reference proteome</keyword>
<keyword evidence="11 12" id="KW-0066">ATP synthesis</keyword>
<keyword evidence="10 12" id="KW-0139">CF(1)</keyword>
<evidence type="ECO:0000256" key="11">
    <source>
        <dbReference type="ARBA" id="ARBA00023310"/>
    </source>
</evidence>
<protein>
    <recommendedName>
        <fullName evidence="12">ATP synthase subunit alpha</fullName>
        <ecNumber evidence="12">7.1.2.2</ecNumber>
    </recommendedName>
    <alternativeName>
        <fullName evidence="12">ATP synthase F1 sector subunit alpha</fullName>
    </alternativeName>
    <alternativeName>
        <fullName evidence="12">F-ATPase subunit alpha</fullName>
    </alternativeName>
</protein>
<evidence type="ECO:0000313" key="17">
    <source>
        <dbReference type="Proteomes" id="UP001314903"/>
    </source>
</evidence>
<evidence type="ECO:0000256" key="8">
    <source>
        <dbReference type="ARBA" id="ARBA00023065"/>
    </source>
</evidence>
<dbReference type="InterPro" id="IPR005294">
    <property type="entry name" value="ATP_synth_F1_asu"/>
</dbReference>
<comment type="catalytic activity">
    <reaction evidence="12">
        <text>ATP + H2O + 4 H(+)(in) = ADP + phosphate + 5 H(+)(out)</text>
        <dbReference type="Rhea" id="RHEA:57720"/>
        <dbReference type="ChEBI" id="CHEBI:15377"/>
        <dbReference type="ChEBI" id="CHEBI:15378"/>
        <dbReference type="ChEBI" id="CHEBI:30616"/>
        <dbReference type="ChEBI" id="CHEBI:43474"/>
        <dbReference type="ChEBI" id="CHEBI:456216"/>
        <dbReference type="EC" id="7.1.2.2"/>
    </reaction>
</comment>
<dbReference type="InterPro" id="IPR000793">
    <property type="entry name" value="ATP_synth_asu_C"/>
</dbReference>
<dbReference type="InterPro" id="IPR004100">
    <property type="entry name" value="ATPase_F1/V1/A1_a/bsu_N"/>
</dbReference>
<dbReference type="Pfam" id="PF02874">
    <property type="entry name" value="ATP-synt_ab_N"/>
    <property type="match status" value="1"/>
</dbReference>
<dbReference type="Gene3D" id="1.20.150.20">
    <property type="entry name" value="ATP synthase alpha/beta chain, C-terminal domain"/>
    <property type="match status" value="1"/>
</dbReference>
<dbReference type="Gene3D" id="2.40.30.20">
    <property type="match status" value="1"/>
</dbReference>
<dbReference type="HAMAP" id="MF_01346">
    <property type="entry name" value="ATP_synth_alpha_bact"/>
    <property type="match status" value="1"/>
</dbReference>
<dbReference type="CDD" id="cd18116">
    <property type="entry name" value="ATP-synt_F1_alpha_N"/>
    <property type="match status" value="1"/>
</dbReference>
<evidence type="ECO:0000256" key="10">
    <source>
        <dbReference type="ARBA" id="ARBA00023196"/>
    </source>
</evidence>
<feature type="binding site" evidence="12">
    <location>
        <begin position="169"/>
        <end position="176"/>
    </location>
    <ligand>
        <name>ATP</name>
        <dbReference type="ChEBI" id="CHEBI:30616"/>
    </ligand>
</feature>
<dbReference type="InterPro" id="IPR036121">
    <property type="entry name" value="ATPase_F1/V1/A1_a/bsu_N_sf"/>
</dbReference>
<keyword evidence="5 12" id="KW-0547">Nucleotide-binding</keyword>
<evidence type="ECO:0000256" key="6">
    <source>
        <dbReference type="ARBA" id="ARBA00022840"/>
    </source>
</evidence>
<dbReference type="EMBL" id="JAGGLI010000019">
    <property type="protein sequence ID" value="MBP2027980.1"/>
    <property type="molecule type" value="Genomic_DNA"/>
</dbReference>
<keyword evidence="12" id="KW-0375">Hydrogen ion transport</keyword>
<accession>A0ABS4KJQ1</accession>
<evidence type="ECO:0000259" key="14">
    <source>
        <dbReference type="Pfam" id="PF00306"/>
    </source>
</evidence>
<dbReference type="InterPro" id="IPR027417">
    <property type="entry name" value="P-loop_NTPase"/>
</dbReference>
<dbReference type="PIRSF" id="PIRSF039088">
    <property type="entry name" value="F_ATPase_subunit_alpha"/>
    <property type="match status" value="1"/>
</dbReference>
<keyword evidence="3 12" id="KW-0813">Transport</keyword>
<sequence length="504" mass="55371">MELRPEEISSIIKEQIKRYENKIDLQDVGTVIQVGDGIARIHGLEKCMAGELLQFDGGVYAMALNLEEDFVGAVMLGSDENIKEGDTVKSTGRIVEVPVGEQLLGRVVNSLGQAIDGKGPISTGDFRPIETNAPGIIDRKSVHEPLQTGIKSIDSMIPIGRGQRELIIGDRQTGKTAIALDTIINQKGKDVICIYVAIGQKRSTVAQIVDTLQKAGAMDYTIVVSSTASELAPLQYIAPYSGCSMGEYFMEKGKHVLCVYDDLSKHAVAYRALSLLLRRPPGREAYPGDVFYLHSRLLERAAKLSDARGGGSLTALPIIETQASDVSAYIPTNVISITDGQIFLESELFYAGVRPAVNPGISVSRVGGNAQIKAMKKVAGTVKLAYAQYRELQAFAQFGSDLDKDTRDRLEKGARIVEVLKQGESSPINVEHQVMIIYAVNNNYLKDIEVEDVREFEEELFKFMSEAYPEIGKDILDTKDLTKENEEKLKAAIEEFKTKFKNSK</sequence>
<keyword evidence="4 12" id="KW-1003">Cell membrane</keyword>
<dbReference type="Proteomes" id="UP001314903">
    <property type="component" value="Unassembled WGS sequence"/>
</dbReference>
<feature type="domain" description="ATPase F1/V1/A1 complex alpha/beta subunit nucleotide-binding" evidence="13">
    <location>
        <begin position="149"/>
        <end position="364"/>
    </location>
</feature>
<evidence type="ECO:0000256" key="4">
    <source>
        <dbReference type="ARBA" id="ARBA00022475"/>
    </source>
</evidence>
<feature type="domain" description="ATPase F1/V1/A1 complex alpha/beta subunit N-terminal" evidence="15">
    <location>
        <begin position="26"/>
        <end position="92"/>
    </location>
</feature>
<keyword evidence="9 12" id="KW-0472">Membrane</keyword>
<evidence type="ECO:0000256" key="9">
    <source>
        <dbReference type="ARBA" id="ARBA00023136"/>
    </source>
</evidence>
<dbReference type="SUPFAM" id="SSF47917">
    <property type="entry name" value="C-terminal domain of alpha and beta subunits of F1 ATP synthase"/>
    <property type="match status" value="1"/>
</dbReference>
<keyword evidence="6 12" id="KW-0067">ATP-binding</keyword>
<evidence type="ECO:0000256" key="3">
    <source>
        <dbReference type="ARBA" id="ARBA00022448"/>
    </source>
</evidence>
<dbReference type="InterPro" id="IPR000194">
    <property type="entry name" value="ATPase_F1/V1/A1_a/bsu_nucl-bd"/>
</dbReference>
<dbReference type="InterPro" id="IPR020003">
    <property type="entry name" value="ATPase_a/bsu_AS"/>
</dbReference>
<evidence type="ECO:0000256" key="7">
    <source>
        <dbReference type="ARBA" id="ARBA00022967"/>
    </source>
</evidence>
<evidence type="ECO:0000259" key="15">
    <source>
        <dbReference type="Pfam" id="PF02874"/>
    </source>
</evidence>
<dbReference type="RefSeq" id="WP_209661039.1">
    <property type="nucleotide sequence ID" value="NZ_JAGGLI010000019.1"/>
</dbReference>
<dbReference type="InterPro" id="IPR023366">
    <property type="entry name" value="ATP_synth_asu-like_sf"/>
</dbReference>
<dbReference type="EC" id="7.1.2.2" evidence="12"/>
<dbReference type="Pfam" id="PF00306">
    <property type="entry name" value="ATP-synt_ab_C"/>
    <property type="match status" value="1"/>
</dbReference>
<dbReference type="PROSITE" id="PS00152">
    <property type="entry name" value="ATPASE_ALPHA_BETA"/>
    <property type="match status" value="1"/>
</dbReference>
<dbReference type="SUPFAM" id="SSF52540">
    <property type="entry name" value="P-loop containing nucleoside triphosphate hydrolases"/>
    <property type="match status" value="1"/>
</dbReference>
<feature type="site" description="Required for activity" evidence="12">
    <location>
        <position position="362"/>
    </location>
</feature>
<dbReference type="PANTHER" id="PTHR48082">
    <property type="entry name" value="ATP SYNTHASE SUBUNIT ALPHA, MITOCHONDRIAL"/>
    <property type="match status" value="1"/>
</dbReference>
<comment type="function">
    <text evidence="12">Produces ATP from ADP in the presence of a proton gradient across the membrane. The alpha chain is a regulatory subunit.</text>
</comment>
<evidence type="ECO:0000256" key="5">
    <source>
        <dbReference type="ARBA" id="ARBA00022741"/>
    </source>
</evidence>